<feature type="compositionally biased region" description="Basic and acidic residues" evidence="1">
    <location>
        <begin position="1"/>
        <end position="17"/>
    </location>
</feature>
<feature type="region of interest" description="Disordered" evidence="1">
    <location>
        <begin position="1"/>
        <end position="101"/>
    </location>
</feature>
<sequence length="101" mass="10506">MGGKRPDQHNIDPREAGATDYKTLPQVGHGQGSQDETTSADKHAMAQQAASSGIPFNPAHPAPSVHARAGRPVGEDGDVAEEGKEREARGNTDPRDEGVGA</sequence>
<accession>A0A6J4KRE1</accession>
<reference evidence="2" key="1">
    <citation type="submission" date="2020-02" db="EMBL/GenBank/DDBJ databases">
        <authorList>
            <person name="Meier V. D."/>
        </authorList>
    </citation>
    <scope>NUCLEOTIDE SEQUENCE</scope>
    <source>
        <strain evidence="2">AVDCRST_MAG89</strain>
    </source>
</reference>
<gene>
    <name evidence="2" type="ORF">AVDCRST_MAG89-1179</name>
</gene>
<dbReference type="AlphaFoldDB" id="A0A6J4KRE1"/>
<feature type="compositionally biased region" description="Basic and acidic residues" evidence="1">
    <location>
        <begin position="81"/>
        <end position="101"/>
    </location>
</feature>
<evidence type="ECO:0000313" key="2">
    <source>
        <dbReference type="EMBL" id="CAA9312026.1"/>
    </source>
</evidence>
<name>A0A6J4KRE1_9BACT</name>
<dbReference type="EMBL" id="CADCTV010000262">
    <property type="protein sequence ID" value="CAA9312026.1"/>
    <property type="molecule type" value="Genomic_DNA"/>
</dbReference>
<protein>
    <submittedName>
        <fullName evidence="2">Uncharacterized protein</fullName>
    </submittedName>
</protein>
<organism evidence="2">
    <name type="scientific">uncultured Gemmatimonadota bacterium</name>
    <dbReference type="NCBI Taxonomy" id="203437"/>
    <lineage>
        <taxon>Bacteria</taxon>
        <taxon>Pseudomonadati</taxon>
        <taxon>Gemmatimonadota</taxon>
        <taxon>environmental samples</taxon>
    </lineage>
</organism>
<proteinExistence type="predicted"/>
<evidence type="ECO:0000256" key="1">
    <source>
        <dbReference type="SAM" id="MobiDB-lite"/>
    </source>
</evidence>